<dbReference type="Proteomes" id="UP000255284">
    <property type="component" value="Unassembled WGS sequence"/>
</dbReference>
<sequence length="285" mass="29969">MLADIRKLAGDAAARHVGLGAFNVVLLEHGEAQVAAAESCGLPVILQLSQNAVKYHHGRLRPIGSAVLRLAEEARVPVVAHLDHAEDIDLCKAAVDLGFTSIMYDGSKLADAENRRSTAEITQWCHDRGVSVEAELGEVGGKNGVHDPSARTNPDDAAHFVTDTGVDLLAVAVGSSHAMTSRDAALDNDLIARIAAAVPVPLVLHGSSGVSDAGMRAAIRAGMTKINVSTHLNVVYTEMVRRDLAAGPELVDPRKYSRGGNAAVQAEVERLLRMYSTPVAAAVDS</sequence>
<dbReference type="GO" id="GO:0008270">
    <property type="term" value="F:zinc ion binding"/>
    <property type="evidence" value="ECO:0007669"/>
    <property type="project" value="InterPro"/>
</dbReference>
<feature type="binding site" evidence="2">
    <location>
        <position position="177"/>
    </location>
    <ligand>
        <name>Zn(2+)</name>
        <dbReference type="ChEBI" id="CHEBI:29105"/>
        <label>1</label>
        <note>catalytic</note>
    </ligand>
</feature>
<keyword evidence="2" id="KW-0862">Zinc</keyword>
<dbReference type="InterPro" id="IPR000771">
    <property type="entry name" value="FBA_II"/>
</dbReference>
<evidence type="ECO:0000256" key="2">
    <source>
        <dbReference type="PIRSR" id="PIRSR001359-3"/>
    </source>
</evidence>
<evidence type="ECO:0000313" key="4">
    <source>
        <dbReference type="EMBL" id="STO16625.1"/>
    </source>
</evidence>
<dbReference type="EMBL" id="UGGQ01000006">
    <property type="protein sequence ID" value="STO16625.1"/>
    <property type="molecule type" value="Genomic_DNA"/>
</dbReference>
<dbReference type="PIRSF" id="PIRSF001359">
    <property type="entry name" value="F_bP_aldolase_II"/>
    <property type="match status" value="1"/>
</dbReference>
<name>A0A848RPW8_9ACTO</name>
<feature type="active site" description="Proton donor" evidence="1">
    <location>
        <position position="83"/>
    </location>
</feature>
<proteinExistence type="predicted"/>
<dbReference type="GO" id="GO:0004332">
    <property type="term" value="F:fructose-bisphosphate aldolase activity"/>
    <property type="evidence" value="ECO:0007669"/>
    <property type="project" value="UniProtKB-EC"/>
</dbReference>
<dbReference type="Pfam" id="PF01116">
    <property type="entry name" value="F_bP_aldolase"/>
    <property type="match status" value="1"/>
</dbReference>
<evidence type="ECO:0000256" key="1">
    <source>
        <dbReference type="PIRSR" id="PIRSR001359-1"/>
    </source>
</evidence>
<keyword evidence="4" id="KW-0456">Lyase</keyword>
<evidence type="ECO:0000313" key="6">
    <source>
        <dbReference type="Proteomes" id="UP000582487"/>
    </source>
</evidence>
<dbReference type="Proteomes" id="UP000582487">
    <property type="component" value="Unassembled WGS sequence"/>
</dbReference>
<feature type="binding site" evidence="2">
    <location>
        <position position="84"/>
    </location>
    <ligand>
        <name>Zn(2+)</name>
        <dbReference type="ChEBI" id="CHEBI:29105"/>
        <label>1</label>
        <note>catalytic</note>
    </ligand>
</feature>
<feature type="binding site" evidence="2">
    <location>
        <position position="105"/>
    </location>
    <ligand>
        <name>Zn(2+)</name>
        <dbReference type="ChEBI" id="CHEBI:29105"/>
        <label>2</label>
    </ligand>
</feature>
<reference evidence="4 5" key="1">
    <citation type="submission" date="2018-06" db="EMBL/GenBank/DDBJ databases">
        <authorList>
            <consortium name="Pathogen Informatics"/>
            <person name="Doyle S."/>
        </authorList>
    </citation>
    <scope>NUCLEOTIDE SEQUENCE [LARGE SCALE GENOMIC DNA]</scope>
    <source>
        <strain evidence="4 5">NCTC11819</strain>
    </source>
</reference>
<evidence type="ECO:0000313" key="3">
    <source>
        <dbReference type="EMBL" id="NMW93028.1"/>
    </source>
</evidence>
<dbReference type="SUPFAM" id="SSF51569">
    <property type="entry name" value="Aldolase"/>
    <property type="match status" value="1"/>
</dbReference>
<dbReference type="GO" id="GO:0005975">
    <property type="term" value="P:carbohydrate metabolic process"/>
    <property type="evidence" value="ECO:0007669"/>
    <property type="project" value="InterPro"/>
</dbReference>
<accession>A0A848RPW8</accession>
<gene>
    <name evidence="4" type="primary">fba_3</name>
    <name evidence="3" type="ORF">HHJ74_04860</name>
    <name evidence="4" type="ORF">NCTC11819_01195</name>
</gene>
<keyword evidence="2" id="KW-0479">Metal-binding</keyword>
<comment type="cofactor">
    <cofactor evidence="2">
        <name>Zn(2+)</name>
        <dbReference type="ChEBI" id="CHEBI:29105"/>
    </cofactor>
    <text evidence="2">Binds 2 Zn(2+) ions per subunit. One is catalytic and the other provides a structural contribution.</text>
</comment>
<dbReference type="GeneID" id="61168731"/>
<dbReference type="EMBL" id="JABCUV010000004">
    <property type="protein sequence ID" value="NMW93028.1"/>
    <property type="molecule type" value="Genomic_DNA"/>
</dbReference>
<reference evidence="3 6" key="2">
    <citation type="submission" date="2020-04" db="EMBL/GenBank/DDBJ databases">
        <title>Antimicrobial susceptibility and clonality of vaginal-derived multi-drug resistant Mobiluncus isolates in China.</title>
        <authorList>
            <person name="Zhang X."/>
        </authorList>
    </citation>
    <scope>NUCLEOTIDE SEQUENCE [LARGE SCALE GENOMIC DNA]</scope>
    <source>
        <strain evidence="3 6">7</strain>
    </source>
</reference>
<dbReference type="InterPro" id="IPR050246">
    <property type="entry name" value="Class_II_FBP_aldolase"/>
</dbReference>
<dbReference type="EC" id="4.1.2.13" evidence="4"/>
<feature type="binding site" evidence="2">
    <location>
        <position position="205"/>
    </location>
    <ligand>
        <name>Zn(2+)</name>
        <dbReference type="ChEBI" id="CHEBI:29105"/>
        <label>1</label>
        <note>catalytic</note>
    </ligand>
</feature>
<evidence type="ECO:0000313" key="5">
    <source>
        <dbReference type="Proteomes" id="UP000255284"/>
    </source>
</evidence>
<dbReference type="Gene3D" id="3.20.20.70">
    <property type="entry name" value="Aldolase class I"/>
    <property type="match status" value="1"/>
</dbReference>
<dbReference type="PANTHER" id="PTHR30304:SF0">
    <property type="entry name" value="D-TAGATOSE-1,6-BISPHOSPHATE ALDOLASE SUBUNIT GATY-RELATED"/>
    <property type="match status" value="1"/>
</dbReference>
<dbReference type="CDD" id="cd00947">
    <property type="entry name" value="TBP_aldolase_IIB"/>
    <property type="match status" value="1"/>
</dbReference>
<organism evidence="3 6">
    <name type="scientific">Mobiluncus mulieris</name>
    <dbReference type="NCBI Taxonomy" id="2052"/>
    <lineage>
        <taxon>Bacteria</taxon>
        <taxon>Bacillati</taxon>
        <taxon>Actinomycetota</taxon>
        <taxon>Actinomycetes</taxon>
        <taxon>Actinomycetales</taxon>
        <taxon>Actinomycetaceae</taxon>
        <taxon>Mobiluncus</taxon>
    </lineage>
</organism>
<protein>
    <submittedName>
        <fullName evidence="3 4">Fructose-bisphosphate aldolase</fullName>
        <ecNumber evidence="4">4.1.2.13</ecNumber>
    </submittedName>
</protein>
<dbReference type="AlphaFoldDB" id="A0A848RPW8"/>
<feature type="binding site" evidence="2">
    <location>
        <position position="135"/>
    </location>
    <ligand>
        <name>Zn(2+)</name>
        <dbReference type="ChEBI" id="CHEBI:29105"/>
        <label>2</label>
    </ligand>
</feature>
<dbReference type="PANTHER" id="PTHR30304">
    <property type="entry name" value="D-TAGATOSE-1,6-BISPHOSPHATE ALDOLASE"/>
    <property type="match status" value="1"/>
</dbReference>
<comment type="caution">
    <text evidence="3">The sequence shown here is derived from an EMBL/GenBank/DDBJ whole genome shotgun (WGS) entry which is preliminary data.</text>
</comment>
<dbReference type="InterPro" id="IPR013785">
    <property type="entry name" value="Aldolase_TIM"/>
</dbReference>
<dbReference type="RefSeq" id="WP_004016185.1">
    <property type="nucleotide sequence ID" value="NZ_CAMPNB010000024.1"/>
</dbReference>